<sequence>MGAQCSSVANLNSNEHLFQLCGSTPMTANDPTWNQLFSFNLQIPLSSLENHEVIEGTAQLFQLLESNNQATRNTSALLRVFLSRATELKASAQCDKIFIWQTCNALFIVRVIFSHWIRLEKEAVLIKKFSFQEENSCESLLENLAVQLVEILVDVPLKEETALLHRESVQTLMLLLFVAASSYLINNKSIIFKCLMHGPGALHAGLLTRTLLQHYCQQQSVPVRWLRKPEQGGSIVLGLASKFVIFVYLAGLWSLISRNSSTAESVDAVSDFASQSLLLLLVLTNHCSTEKNWSNPYRQALLSFTDSQVSPVHPSACFRLDYSVLYSTLCDRLGDERTTLLLYMLLHQHQQFRNYVYTHADIQRMVIALLQELFNGDDQGSHHLYMSLIILLLLSEDEGFNSNIHNVVVRNPLWYTDRVLNEISLGGLAVLVIARTIQRNIVKASDKYLHTNCLATLANMAAHFRRLHPYTCQRLVSLLCTLNKRRIRVVQQIKSDVKGDSATGASREELEQDLSILEEVLRMLLEILNAAFTHQLGCNQNLIYSVLHKREVLDVLRRQPAFQDIVANLDTVSNYFNNRISQLNEPGVNEILQSIQLGCVDFPKDQLKKFPELKFRYVEEDQPEEFFIPYVWSMVQSTSALCWSNDEITMGMNNETK</sequence>
<proteinExistence type="inferred from homology"/>
<dbReference type="OrthoDB" id="10253409at2759"/>
<dbReference type="KEGG" id="dpx:DAPPUDRAFT_307872"/>
<gene>
    <name evidence="5" type="ORF">DAPPUDRAFT_307872</name>
</gene>
<dbReference type="InterPro" id="IPR019142">
    <property type="entry name" value="Dymeclin"/>
</dbReference>
<evidence type="ECO:0000256" key="1">
    <source>
        <dbReference type="ARBA" id="ARBA00010603"/>
    </source>
</evidence>
<dbReference type="GO" id="GO:0005794">
    <property type="term" value="C:Golgi apparatus"/>
    <property type="evidence" value="ECO:0000318"/>
    <property type="project" value="GO_Central"/>
</dbReference>
<dbReference type="eggNOG" id="KOG2225">
    <property type="taxonomic scope" value="Eukaryota"/>
</dbReference>
<dbReference type="FunCoup" id="E9G1Z8">
    <property type="interactions" value="1890"/>
</dbReference>
<accession>E9G1Z8</accession>
<comment type="similarity">
    <text evidence="1">Belongs to the dymeclin family.</text>
</comment>
<dbReference type="PANTHER" id="PTHR12895">
    <property type="entry name" value="DYMECLIN"/>
    <property type="match status" value="1"/>
</dbReference>
<dbReference type="Proteomes" id="UP000000305">
    <property type="component" value="Unassembled WGS sequence"/>
</dbReference>
<dbReference type="GO" id="GO:0007030">
    <property type="term" value="P:Golgi organization"/>
    <property type="evidence" value="ECO:0000318"/>
    <property type="project" value="GO_Central"/>
</dbReference>
<dbReference type="HOGENOM" id="CLU_013309_2_0_1"/>
<dbReference type="AlphaFoldDB" id="E9G1Z8"/>
<name>E9G1Z8_DAPPU</name>
<reference evidence="5 6" key="1">
    <citation type="journal article" date="2011" name="Science">
        <title>The ecoresponsive genome of Daphnia pulex.</title>
        <authorList>
            <person name="Colbourne J.K."/>
            <person name="Pfrender M.E."/>
            <person name="Gilbert D."/>
            <person name="Thomas W.K."/>
            <person name="Tucker A."/>
            <person name="Oakley T.H."/>
            <person name="Tokishita S."/>
            <person name="Aerts A."/>
            <person name="Arnold G.J."/>
            <person name="Basu M.K."/>
            <person name="Bauer D.J."/>
            <person name="Caceres C.E."/>
            <person name="Carmel L."/>
            <person name="Casola C."/>
            <person name="Choi J.H."/>
            <person name="Detter J.C."/>
            <person name="Dong Q."/>
            <person name="Dusheyko S."/>
            <person name="Eads B.D."/>
            <person name="Frohlich T."/>
            <person name="Geiler-Samerotte K.A."/>
            <person name="Gerlach D."/>
            <person name="Hatcher P."/>
            <person name="Jogdeo S."/>
            <person name="Krijgsveld J."/>
            <person name="Kriventseva E.V."/>
            <person name="Kultz D."/>
            <person name="Laforsch C."/>
            <person name="Lindquist E."/>
            <person name="Lopez J."/>
            <person name="Manak J.R."/>
            <person name="Muller J."/>
            <person name="Pangilinan J."/>
            <person name="Patwardhan R.P."/>
            <person name="Pitluck S."/>
            <person name="Pritham E.J."/>
            <person name="Rechtsteiner A."/>
            <person name="Rho M."/>
            <person name="Rogozin I.B."/>
            <person name="Sakarya O."/>
            <person name="Salamov A."/>
            <person name="Schaack S."/>
            <person name="Shapiro H."/>
            <person name="Shiga Y."/>
            <person name="Skalitzky C."/>
            <person name="Smith Z."/>
            <person name="Souvorov A."/>
            <person name="Sung W."/>
            <person name="Tang Z."/>
            <person name="Tsuchiya D."/>
            <person name="Tu H."/>
            <person name="Vos H."/>
            <person name="Wang M."/>
            <person name="Wolf Y.I."/>
            <person name="Yamagata H."/>
            <person name="Yamada T."/>
            <person name="Ye Y."/>
            <person name="Shaw J.R."/>
            <person name="Andrews J."/>
            <person name="Crease T.J."/>
            <person name="Tang H."/>
            <person name="Lucas S.M."/>
            <person name="Robertson H.M."/>
            <person name="Bork P."/>
            <person name="Koonin E.V."/>
            <person name="Zdobnov E.M."/>
            <person name="Grigoriev I.V."/>
            <person name="Lynch M."/>
            <person name="Boore J.L."/>
        </authorList>
    </citation>
    <scope>NUCLEOTIDE SEQUENCE [LARGE SCALE GENOMIC DNA]</scope>
</reference>
<organism evidence="5 6">
    <name type="scientific">Daphnia pulex</name>
    <name type="common">Water flea</name>
    <dbReference type="NCBI Taxonomy" id="6669"/>
    <lineage>
        <taxon>Eukaryota</taxon>
        <taxon>Metazoa</taxon>
        <taxon>Ecdysozoa</taxon>
        <taxon>Arthropoda</taxon>
        <taxon>Crustacea</taxon>
        <taxon>Branchiopoda</taxon>
        <taxon>Diplostraca</taxon>
        <taxon>Cladocera</taxon>
        <taxon>Anomopoda</taxon>
        <taxon>Daphniidae</taxon>
        <taxon>Daphnia</taxon>
    </lineage>
</organism>
<protein>
    <recommendedName>
        <fullName evidence="2">Dymeclin</fullName>
    </recommendedName>
</protein>
<dbReference type="STRING" id="6669.E9G1Z8"/>
<evidence type="ECO:0000256" key="4">
    <source>
        <dbReference type="ARBA" id="ARBA00023288"/>
    </source>
</evidence>
<dbReference type="InParanoid" id="E9G1Z8"/>
<keyword evidence="3" id="KW-0519">Myristate</keyword>
<keyword evidence="6" id="KW-1185">Reference proteome</keyword>
<dbReference type="PANTHER" id="PTHR12895:SF9">
    <property type="entry name" value="DYMECLIN"/>
    <property type="match status" value="1"/>
</dbReference>
<dbReference type="PhylomeDB" id="E9G1Z8"/>
<dbReference type="EMBL" id="GL732529">
    <property type="protein sequence ID" value="EFX86578.1"/>
    <property type="molecule type" value="Genomic_DNA"/>
</dbReference>
<keyword evidence="4" id="KW-0449">Lipoprotein</keyword>
<evidence type="ECO:0000313" key="6">
    <source>
        <dbReference type="Proteomes" id="UP000000305"/>
    </source>
</evidence>
<dbReference type="OMA" id="PYVCQRF"/>
<evidence type="ECO:0000313" key="5">
    <source>
        <dbReference type="EMBL" id="EFX86578.1"/>
    </source>
</evidence>
<dbReference type="Pfam" id="PF09742">
    <property type="entry name" value="Dymeclin"/>
    <property type="match status" value="1"/>
</dbReference>
<evidence type="ECO:0000256" key="2">
    <source>
        <dbReference type="ARBA" id="ARBA00015736"/>
    </source>
</evidence>
<evidence type="ECO:0000256" key="3">
    <source>
        <dbReference type="ARBA" id="ARBA00022707"/>
    </source>
</evidence>